<reference evidence="1 2" key="1">
    <citation type="submission" date="2018-06" db="EMBL/GenBank/DDBJ databases">
        <authorList>
            <consortium name="Pathogen Informatics"/>
            <person name="Doyle S."/>
        </authorList>
    </citation>
    <scope>NUCLEOTIDE SEQUENCE [LARGE SCALE GENOMIC DNA]</scope>
    <source>
        <strain evidence="1 2">NCTC9077</strain>
    </source>
</reference>
<dbReference type="AlphaFoldDB" id="A0A376VNP4"/>
<gene>
    <name evidence="1" type="primary">yfdS</name>
    <name evidence="1" type="ORF">NCTC9077_04578</name>
</gene>
<dbReference type="Proteomes" id="UP000254495">
    <property type="component" value="Unassembled WGS sequence"/>
</dbReference>
<dbReference type="Gene3D" id="1.10.3210.10">
    <property type="entry name" value="Hypothetical protein af1432"/>
    <property type="match status" value="1"/>
</dbReference>
<dbReference type="SUPFAM" id="SSF109604">
    <property type="entry name" value="HD-domain/PDEase-like"/>
    <property type="match status" value="1"/>
</dbReference>
<evidence type="ECO:0000313" key="2">
    <source>
        <dbReference type="Proteomes" id="UP000254495"/>
    </source>
</evidence>
<proteinExistence type="predicted"/>
<protein>
    <submittedName>
        <fullName evidence="1">CPS-53 (KpLE1) prophage protein</fullName>
    </submittedName>
</protein>
<accession>A0A376VNP4</accession>
<organism evidence="1 2">
    <name type="scientific">Escherichia coli</name>
    <dbReference type="NCBI Taxonomy" id="562"/>
    <lineage>
        <taxon>Bacteria</taxon>
        <taxon>Pseudomonadati</taxon>
        <taxon>Pseudomonadota</taxon>
        <taxon>Gammaproteobacteria</taxon>
        <taxon>Enterobacterales</taxon>
        <taxon>Enterobacteriaceae</taxon>
        <taxon>Escherichia</taxon>
    </lineage>
</organism>
<dbReference type="EMBL" id="UGCU01000001">
    <property type="protein sequence ID" value="STJ12807.1"/>
    <property type="molecule type" value="Genomic_DNA"/>
</dbReference>
<name>A0A376VNP4_ECOLX</name>
<sequence>MEEKIDAVIREKYGLPPVMSTPVKYADLIMLATERRDLGLDDGSFWPVLEGIPATEMFNVIPLAPGHAYGMFMERFNELSELRKCAWNVFEMEGFLRGKCVPRDLKVNETNAEYLLRKFDALEAKCAALENKIIPVSAELPPANESVLLFDANGEGWLIGWRSLWYTWGQKETGEWQWTFQVGDLENVNITHWAVMPKAPEAGA</sequence>
<evidence type="ECO:0000313" key="1">
    <source>
        <dbReference type="EMBL" id="STJ12807.1"/>
    </source>
</evidence>